<keyword evidence="12" id="KW-0624">Polysaccharide degradation</keyword>
<evidence type="ECO:0000256" key="2">
    <source>
        <dbReference type="ARBA" id="ARBA00004613"/>
    </source>
</evidence>
<keyword evidence="6" id="KW-0136">Cellulose degradation</keyword>
<comment type="similarity">
    <text evidence="13">Belongs to the polysaccharide monooxygenase AA9 family.</text>
</comment>
<evidence type="ECO:0000256" key="4">
    <source>
        <dbReference type="ARBA" id="ARBA00022723"/>
    </source>
</evidence>
<keyword evidence="11" id="KW-0119">Carbohydrate metabolism</keyword>
<feature type="domain" description="Auxiliary Activity family 9 catalytic" evidence="16">
    <location>
        <begin position="22"/>
        <end position="212"/>
    </location>
</feature>
<evidence type="ECO:0000256" key="13">
    <source>
        <dbReference type="ARBA" id="ARBA00044502"/>
    </source>
</evidence>
<keyword evidence="4" id="KW-0479">Metal-binding</keyword>
<dbReference type="Pfam" id="PF03443">
    <property type="entry name" value="AA9"/>
    <property type="match status" value="1"/>
</dbReference>
<reference evidence="17" key="1">
    <citation type="journal article" date="2020" name="Stud. Mycol.">
        <title>101 Dothideomycetes genomes: a test case for predicting lifestyles and emergence of pathogens.</title>
        <authorList>
            <person name="Haridas S."/>
            <person name="Albert R."/>
            <person name="Binder M."/>
            <person name="Bloem J."/>
            <person name="Labutti K."/>
            <person name="Salamov A."/>
            <person name="Andreopoulos B."/>
            <person name="Baker S."/>
            <person name="Barry K."/>
            <person name="Bills G."/>
            <person name="Bluhm B."/>
            <person name="Cannon C."/>
            <person name="Castanera R."/>
            <person name="Culley D."/>
            <person name="Daum C."/>
            <person name="Ezra D."/>
            <person name="Gonzalez J."/>
            <person name="Henrissat B."/>
            <person name="Kuo A."/>
            <person name="Liang C."/>
            <person name="Lipzen A."/>
            <person name="Lutzoni F."/>
            <person name="Magnuson J."/>
            <person name="Mondo S."/>
            <person name="Nolan M."/>
            <person name="Ohm R."/>
            <person name="Pangilinan J."/>
            <person name="Park H.-J."/>
            <person name="Ramirez L."/>
            <person name="Alfaro M."/>
            <person name="Sun H."/>
            <person name="Tritt A."/>
            <person name="Yoshinaga Y."/>
            <person name="Zwiers L.-H."/>
            <person name="Turgeon B."/>
            <person name="Goodwin S."/>
            <person name="Spatafora J."/>
            <person name="Crous P."/>
            <person name="Grigoriev I."/>
        </authorList>
    </citation>
    <scope>NUCLEOTIDE SEQUENCE</scope>
    <source>
        <strain evidence="17">CBS 262.69</strain>
    </source>
</reference>
<keyword evidence="18" id="KW-1185">Reference proteome</keyword>
<dbReference type="GO" id="GO:0005576">
    <property type="term" value="C:extracellular region"/>
    <property type="evidence" value="ECO:0007669"/>
    <property type="project" value="UniProtKB-SubCell"/>
</dbReference>
<dbReference type="GO" id="GO:0030245">
    <property type="term" value="P:cellulose catabolic process"/>
    <property type="evidence" value="ECO:0007669"/>
    <property type="project" value="UniProtKB-KW"/>
</dbReference>
<dbReference type="GO" id="GO:0046872">
    <property type="term" value="F:metal ion binding"/>
    <property type="evidence" value="ECO:0007669"/>
    <property type="project" value="UniProtKB-KW"/>
</dbReference>
<comment type="subcellular location">
    <subcellularLocation>
        <location evidence="2">Secreted</location>
    </subcellularLocation>
</comment>
<comment type="catalytic activity">
    <reaction evidence="14">
        <text>[(1-&gt;4)-beta-D-glucosyl]n+m + reduced acceptor + O2 = 4-dehydro-beta-D-glucosyl-[(1-&gt;4)-beta-D-glucosyl]n-1 + [(1-&gt;4)-beta-D-glucosyl]m + acceptor + H2O.</text>
        <dbReference type="EC" id="1.14.99.56"/>
    </reaction>
</comment>
<dbReference type="Gene3D" id="2.70.50.70">
    <property type="match status" value="1"/>
</dbReference>
<evidence type="ECO:0000256" key="9">
    <source>
        <dbReference type="ARBA" id="ARBA00023033"/>
    </source>
</evidence>
<keyword evidence="7" id="KW-0560">Oxidoreductase</keyword>
<protein>
    <recommendedName>
        <fullName evidence="15">lytic cellulose monooxygenase (C4-dehydrogenating)</fullName>
        <ecNumber evidence="15">1.14.99.56</ecNumber>
    </recommendedName>
</protein>
<dbReference type="CDD" id="cd21175">
    <property type="entry name" value="LPMO_AA9"/>
    <property type="match status" value="1"/>
</dbReference>
<proteinExistence type="inferred from homology"/>
<name>A0A6G1HJR6_9PEZI</name>
<evidence type="ECO:0000256" key="6">
    <source>
        <dbReference type="ARBA" id="ARBA00023001"/>
    </source>
</evidence>
<comment type="cofactor">
    <cofactor evidence="1">
        <name>Cu(2+)</name>
        <dbReference type="ChEBI" id="CHEBI:29036"/>
    </cofactor>
</comment>
<evidence type="ECO:0000256" key="7">
    <source>
        <dbReference type="ARBA" id="ARBA00023002"/>
    </source>
</evidence>
<evidence type="ECO:0000256" key="3">
    <source>
        <dbReference type="ARBA" id="ARBA00022525"/>
    </source>
</evidence>
<evidence type="ECO:0000256" key="10">
    <source>
        <dbReference type="ARBA" id="ARBA00023157"/>
    </source>
</evidence>
<gene>
    <name evidence="17" type="ORF">EJ06DRAFT_559884</name>
</gene>
<keyword evidence="10" id="KW-1015">Disulfide bond</keyword>
<accession>A0A6G1HJR6</accession>
<keyword evidence="3" id="KW-0964">Secreted</keyword>
<dbReference type="PANTHER" id="PTHR33353">
    <property type="entry name" value="PUTATIVE (AFU_ORTHOLOGUE AFUA_1G12560)-RELATED"/>
    <property type="match status" value="1"/>
</dbReference>
<evidence type="ECO:0000256" key="5">
    <source>
        <dbReference type="ARBA" id="ARBA00022729"/>
    </source>
</evidence>
<sequence>MKLLLLAPLVAAHYNFPSFQGSKEYQYVRMIKGRFSHGGVTDVMSPDMRCNVDPNWTTPTETAPVTAGSVVKFGVEPKVGHPGPLQFYMAKAPAGVDISKFDGSGPVWFKIGGDPPKVTEKGLVWPSTDATSVSVRIPASLPSGDYLLRVEHTALHGAGSEGGAQIYIACAQVKVAGGGNGNPGPKVAFPGAYKPADPGLKINLYWPIPTEYVMPGPPVWKG</sequence>
<evidence type="ECO:0000256" key="11">
    <source>
        <dbReference type="ARBA" id="ARBA00023277"/>
    </source>
</evidence>
<organism evidence="17 18">
    <name type="scientific">Trichodelitschia bisporula</name>
    <dbReference type="NCBI Taxonomy" id="703511"/>
    <lineage>
        <taxon>Eukaryota</taxon>
        <taxon>Fungi</taxon>
        <taxon>Dikarya</taxon>
        <taxon>Ascomycota</taxon>
        <taxon>Pezizomycotina</taxon>
        <taxon>Dothideomycetes</taxon>
        <taxon>Dothideomycetes incertae sedis</taxon>
        <taxon>Phaeotrichales</taxon>
        <taxon>Phaeotrichaceae</taxon>
        <taxon>Trichodelitschia</taxon>
    </lineage>
</organism>
<evidence type="ECO:0000313" key="18">
    <source>
        <dbReference type="Proteomes" id="UP000799640"/>
    </source>
</evidence>
<evidence type="ECO:0000259" key="16">
    <source>
        <dbReference type="Pfam" id="PF03443"/>
    </source>
</evidence>
<evidence type="ECO:0000256" key="1">
    <source>
        <dbReference type="ARBA" id="ARBA00001973"/>
    </source>
</evidence>
<dbReference type="EMBL" id="ML996707">
    <property type="protein sequence ID" value="KAF2396303.1"/>
    <property type="molecule type" value="Genomic_DNA"/>
</dbReference>
<dbReference type="InterPro" id="IPR049892">
    <property type="entry name" value="AA9"/>
</dbReference>
<dbReference type="AlphaFoldDB" id="A0A6G1HJR6"/>
<evidence type="ECO:0000256" key="12">
    <source>
        <dbReference type="ARBA" id="ARBA00023326"/>
    </source>
</evidence>
<dbReference type="OrthoDB" id="5271017at2759"/>
<dbReference type="PANTHER" id="PTHR33353:SF10">
    <property type="entry name" value="ENDO-BETA-1,4-GLUCANASE D"/>
    <property type="match status" value="1"/>
</dbReference>
<evidence type="ECO:0000256" key="8">
    <source>
        <dbReference type="ARBA" id="ARBA00023008"/>
    </source>
</evidence>
<keyword evidence="9" id="KW-0503">Monooxygenase</keyword>
<dbReference type="Proteomes" id="UP000799640">
    <property type="component" value="Unassembled WGS sequence"/>
</dbReference>
<evidence type="ECO:0000256" key="14">
    <source>
        <dbReference type="ARBA" id="ARBA00045077"/>
    </source>
</evidence>
<dbReference type="InterPro" id="IPR005103">
    <property type="entry name" value="AA9_LPMO"/>
</dbReference>
<keyword evidence="8" id="KW-0186">Copper</keyword>
<keyword evidence="5" id="KW-0732">Signal</keyword>
<evidence type="ECO:0000313" key="17">
    <source>
        <dbReference type="EMBL" id="KAF2396303.1"/>
    </source>
</evidence>
<evidence type="ECO:0000256" key="15">
    <source>
        <dbReference type="ARBA" id="ARBA00047174"/>
    </source>
</evidence>
<dbReference type="GO" id="GO:0004497">
    <property type="term" value="F:monooxygenase activity"/>
    <property type="evidence" value="ECO:0007669"/>
    <property type="project" value="UniProtKB-KW"/>
</dbReference>
<dbReference type="EC" id="1.14.99.56" evidence="15"/>